<dbReference type="PROSITE" id="PS01230">
    <property type="entry name" value="TRMA_1"/>
    <property type="match status" value="1"/>
</dbReference>
<organism evidence="6 7">
    <name type="scientific">Novosphingobium decolorationis</name>
    <dbReference type="NCBI Taxonomy" id="2698673"/>
    <lineage>
        <taxon>Bacteria</taxon>
        <taxon>Pseudomonadati</taxon>
        <taxon>Pseudomonadota</taxon>
        <taxon>Alphaproteobacteria</taxon>
        <taxon>Sphingomonadales</taxon>
        <taxon>Sphingomonadaceae</taxon>
        <taxon>Novosphingobium</taxon>
    </lineage>
</organism>
<gene>
    <name evidence="6" type="ORF">HT578_20820</name>
</gene>
<dbReference type="Gene3D" id="2.40.50.1070">
    <property type="match status" value="1"/>
</dbReference>
<evidence type="ECO:0000256" key="5">
    <source>
        <dbReference type="PROSITE-ProRule" id="PRU10015"/>
    </source>
</evidence>
<evidence type="ECO:0000256" key="4">
    <source>
        <dbReference type="PROSITE-ProRule" id="PRU01024"/>
    </source>
</evidence>
<feature type="binding site" evidence="4">
    <location>
        <position position="320"/>
    </location>
    <ligand>
        <name>S-adenosyl-L-methionine</name>
        <dbReference type="ChEBI" id="CHEBI:59789"/>
    </ligand>
</feature>
<sequence length="459" mass="48681">MAPRRGRAACAQAFHRIAACRNDTGCASGLPVNEQNEEILRIASKGDGVTASGRFAWGAAPGDILRADGTLEWGPHHIEPACKHFGRCGGCQLQQLDAETLEGFVEARVANASSSQELGAETITAPYLSPPGARRRASLRAESSGGRIVIGFREAKSHRLVELEECPVLVPEITALLGPIRKLLITMGKAAPVKKGPRGKGGKNAKSSPNAMPRMACDIEMTLVDQGVDLGVKGLTAEGLAAAEAMLDFAQSHGLARLTMDGGYGYETVWEPAPVTVTLGDTPVPFPPGTFLQATKDGEDALVSAAREWIGDAAAVADLFSGLGTFALALAGPTCKVFAAEAARDVHLAGKSGADRAQCPVFSAHRDLFRNPLMADELSKFEAVLLDPPRAGAREQVECIADSSVNRVVYISCNPSSWSRDGARLIEAGFRLVELRPVGQFRWSTHVELASYFVRDAAE</sequence>
<dbReference type="EMBL" id="CP054856">
    <property type="protein sequence ID" value="QVM85820.1"/>
    <property type="molecule type" value="Genomic_DNA"/>
</dbReference>
<keyword evidence="3 4" id="KW-0949">S-adenosyl-L-methionine</keyword>
<dbReference type="Pfam" id="PF05958">
    <property type="entry name" value="tRNA_U5-meth_tr"/>
    <property type="match status" value="1"/>
</dbReference>
<dbReference type="InterPro" id="IPR030390">
    <property type="entry name" value="MeTrfase_TrmA_AS"/>
</dbReference>
<evidence type="ECO:0000313" key="6">
    <source>
        <dbReference type="EMBL" id="QVM85820.1"/>
    </source>
</evidence>
<feature type="binding site" evidence="4">
    <location>
        <position position="387"/>
    </location>
    <ligand>
        <name>S-adenosyl-L-methionine</name>
        <dbReference type="ChEBI" id="CHEBI:59789"/>
    </ligand>
</feature>
<dbReference type="InterPro" id="IPR029063">
    <property type="entry name" value="SAM-dependent_MTases_sf"/>
</dbReference>
<evidence type="ECO:0000313" key="7">
    <source>
        <dbReference type="Proteomes" id="UP000677126"/>
    </source>
</evidence>
<dbReference type="Gene3D" id="3.40.50.150">
    <property type="entry name" value="Vaccinia Virus protein VP39"/>
    <property type="match status" value="1"/>
</dbReference>
<keyword evidence="2 4" id="KW-0808">Transferase</keyword>
<proteinExistence type="inferred from homology"/>
<keyword evidence="7" id="KW-1185">Reference proteome</keyword>
<evidence type="ECO:0000256" key="2">
    <source>
        <dbReference type="ARBA" id="ARBA00022679"/>
    </source>
</evidence>
<feature type="active site" description="Nucleophile" evidence="4">
    <location>
        <position position="413"/>
    </location>
</feature>
<dbReference type="PROSITE" id="PS51687">
    <property type="entry name" value="SAM_MT_RNA_M5U"/>
    <property type="match status" value="1"/>
</dbReference>
<reference evidence="6 7" key="1">
    <citation type="journal article" date="2021" name="Int. J. Syst. Evol. Microbiol.">
        <title>Novosphingobium decolorationis sp. nov., an aniline blue-decolourizing bacterium isolated from East Pacific sediment.</title>
        <authorList>
            <person name="Chen X."/>
            <person name="Dong B."/>
            <person name="Chen T."/>
            <person name="Ren N."/>
            <person name="Wang J."/>
            <person name="Xu Y."/>
            <person name="Yang J."/>
            <person name="Zhu S."/>
            <person name="Chen J."/>
        </authorList>
    </citation>
    <scope>NUCLEOTIDE SEQUENCE [LARGE SCALE GENOMIC DNA]</scope>
    <source>
        <strain evidence="6 7">502str22</strain>
    </source>
</reference>
<dbReference type="GO" id="GO:0008168">
    <property type="term" value="F:methyltransferase activity"/>
    <property type="evidence" value="ECO:0007669"/>
    <property type="project" value="UniProtKB-KW"/>
</dbReference>
<protein>
    <submittedName>
        <fullName evidence="6">Class I SAM-dependent RNA methyltransferase</fullName>
    </submittedName>
</protein>
<dbReference type="PANTHER" id="PTHR11061">
    <property type="entry name" value="RNA M5U METHYLTRANSFERASE"/>
    <property type="match status" value="1"/>
</dbReference>
<name>A0ABX8ECI2_9SPHN</name>
<dbReference type="GO" id="GO:0032259">
    <property type="term" value="P:methylation"/>
    <property type="evidence" value="ECO:0007669"/>
    <property type="project" value="UniProtKB-KW"/>
</dbReference>
<feature type="active site" evidence="5">
    <location>
        <position position="413"/>
    </location>
</feature>
<dbReference type="PANTHER" id="PTHR11061:SF49">
    <property type="entry name" value="23S RRNA (URACIL(1939)-C(5))-METHYLTRANSFERASE RLMD"/>
    <property type="match status" value="1"/>
</dbReference>
<feature type="binding site" evidence="4">
    <location>
        <position position="341"/>
    </location>
    <ligand>
        <name>S-adenosyl-L-methionine</name>
        <dbReference type="ChEBI" id="CHEBI:59789"/>
    </ligand>
</feature>
<accession>A0ABX8ECI2</accession>
<feature type="binding site" evidence="4">
    <location>
        <position position="293"/>
    </location>
    <ligand>
        <name>S-adenosyl-L-methionine</name>
        <dbReference type="ChEBI" id="CHEBI:59789"/>
    </ligand>
</feature>
<dbReference type="Proteomes" id="UP000677126">
    <property type="component" value="Chromosome"/>
</dbReference>
<dbReference type="SUPFAM" id="SSF53335">
    <property type="entry name" value="S-adenosyl-L-methionine-dependent methyltransferases"/>
    <property type="match status" value="1"/>
</dbReference>
<keyword evidence="1 4" id="KW-0489">Methyltransferase</keyword>
<evidence type="ECO:0000256" key="1">
    <source>
        <dbReference type="ARBA" id="ARBA00022603"/>
    </source>
</evidence>
<comment type="similarity">
    <text evidence="4">Belongs to the class I-like SAM-binding methyltransferase superfamily. RNA M5U methyltransferase family.</text>
</comment>
<dbReference type="InterPro" id="IPR010280">
    <property type="entry name" value="U5_MeTrfase_fam"/>
</dbReference>
<evidence type="ECO:0000256" key="3">
    <source>
        <dbReference type="ARBA" id="ARBA00022691"/>
    </source>
</evidence>